<dbReference type="PANTHER" id="PTHR43687:SF1">
    <property type="entry name" value="FERREDOXIN III"/>
    <property type="match status" value="1"/>
</dbReference>
<feature type="binding site" evidence="6">
    <location>
        <position position="146"/>
    </location>
    <ligand>
        <name>[4Fe-4S] cluster</name>
        <dbReference type="ChEBI" id="CHEBI:49883"/>
        <label>3</label>
    </ligand>
</feature>
<feature type="binding site" evidence="6">
    <location>
        <position position="71"/>
    </location>
    <ligand>
        <name>[4Fe-4S] cluster</name>
        <dbReference type="ChEBI" id="CHEBI:49883"/>
        <label>2</label>
    </ligand>
</feature>
<feature type="binding site" evidence="6">
    <location>
        <position position="36"/>
    </location>
    <ligand>
        <name>[4Fe-4S] cluster</name>
        <dbReference type="ChEBI" id="CHEBI:49883"/>
        <label>1</label>
    </ligand>
</feature>
<dbReference type="NCBIfam" id="TIGR00402">
    <property type="entry name" value="napF"/>
    <property type="match status" value="1"/>
</dbReference>
<dbReference type="InterPro" id="IPR050572">
    <property type="entry name" value="Fe-S_Ferredoxin"/>
</dbReference>
<feature type="binding site" evidence="6">
    <location>
        <position position="46"/>
    </location>
    <ligand>
        <name>[4Fe-4S] cluster</name>
        <dbReference type="ChEBI" id="CHEBI:49883"/>
        <label>1</label>
    </ligand>
</feature>
<evidence type="ECO:0000256" key="1">
    <source>
        <dbReference type="ARBA" id="ARBA00022485"/>
    </source>
</evidence>
<evidence type="ECO:0000256" key="6">
    <source>
        <dbReference type="HAMAP-Rule" id="MF_02201"/>
    </source>
</evidence>
<feature type="binding site" evidence="6">
    <location>
        <position position="143"/>
    </location>
    <ligand>
        <name>[4Fe-4S] cluster</name>
        <dbReference type="ChEBI" id="CHEBI:49883"/>
        <label>3</label>
    </ligand>
</feature>
<dbReference type="AlphaFoldDB" id="A0AA37TM52"/>
<dbReference type="EMBL" id="BSPO01000003">
    <property type="protein sequence ID" value="GLS83969.1"/>
    <property type="molecule type" value="Genomic_DNA"/>
</dbReference>
<dbReference type="Proteomes" id="UP001157439">
    <property type="component" value="Unassembled WGS sequence"/>
</dbReference>
<dbReference type="InterPro" id="IPR017900">
    <property type="entry name" value="4Fe4S_Fe_S_CS"/>
</dbReference>
<comment type="subcellular location">
    <subcellularLocation>
        <location evidence="6">Cytoplasm</location>
    </subcellularLocation>
</comment>
<comment type="subunit">
    <text evidence="6">Interacts with the cytoplasmic NapA precursor.</text>
</comment>
<feature type="binding site" evidence="6">
    <location>
        <position position="140"/>
    </location>
    <ligand>
        <name>[4Fe-4S] cluster</name>
        <dbReference type="ChEBI" id="CHEBI:49883"/>
        <label>3</label>
    </ligand>
</feature>
<dbReference type="GO" id="GO:0051539">
    <property type="term" value="F:4 iron, 4 sulfur cluster binding"/>
    <property type="evidence" value="ECO:0007669"/>
    <property type="project" value="UniProtKB-UniRule"/>
</dbReference>
<evidence type="ECO:0000313" key="10">
    <source>
        <dbReference type="Proteomes" id="UP001157439"/>
    </source>
</evidence>
<feature type="binding site" evidence="6">
    <location>
        <position position="42"/>
    </location>
    <ligand>
        <name>[4Fe-4S] cluster</name>
        <dbReference type="ChEBI" id="CHEBI:49883"/>
        <label>1</label>
    </ligand>
</feature>
<reference evidence="9 10" key="1">
    <citation type="journal article" date="2014" name="Int. J. Syst. Evol. Microbiol.">
        <title>Complete genome sequence of Corynebacterium casei LMG S-19264T (=DSM 44701T), isolated from a smear-ripened cheese.</title>
        <authorList>
            <consortium name="US DOE Joint Genome Institute (JGI-PGF)"/>
            <person name="Walter F."/>
            <person name="Albersmeier A."/>
            <person name="Kalinowski J."/>
            <person name="Ruckert C."/>
        </authorList>
    </citation>
    <scope>NUCLEOTIDE SEQUENCE [LARGE SCALE GENOMIC DNA]</scope>
    <source>
        <strain evidence="9 10">NBRC 112785</strain>
    </source>
</reference>
<feature type="binding site" evidence="6">
    <location>
        <position position="68"/>
    </location>
    <ligand>
        <name>[4Fe-4S] cluster</name>
        <dbReference type="ChEBI" id="CHEBI:49883"/>
        <label>2</label>
    </ligand>
</feature>
<gene>
    <name evidence="9" type="primary">napF_2</name>
    <name evidence="6" type="synonym">napF</name>
    <name evidence="8" type="synonym">napF_1</name>
    <name evidence="8" type="ORF">GCM10007894_18190</name>
    <name evidence="9" type="ORF">GCM10007894_19460</name>
</gene>
<name>A0AA37TM52_9GAMM</name>
<protein>
    <recommendedName>
        <fullName evidence="6">Ferredoxin-type protein NapF</fullName>
    </recommendedName>
</protein>
<keyword evidence="5 6" id="KW-0411">Iron-sulfur</keyword>
<dbReference type="PANTHER" id="PTHR43687">
    <property type="entry name" value="ADENYLYLSULFATE REDUCTASE, BETA SUBUNIT"/>
    <property type="match status" value="1"/>
</dbReference>
<feature type="domain" description="4Fe-4S ferredoxin-type" evidence="7">
    <location>
        <begin position="131"/>
        <end position="160"/>
    </location>
</feature>
<evidence type="ECO:0000256" key="3">
    <source>
        <dbReference type="ARBA" id="ARBA00022737"/>
    </source>
</evidence>
<keyword evidence="10" id="KW-1185">Reference proteome</keyword>
<dbReference type="GO" id="GO:0005737">
    <property type="term" value="C:cytoplasm"/>
    <property type="evidence" value="ECO:0007669"/>
    <property type="project" value="UniProtKB-SubCell"/>
</dbReference>
<evidence type="ECO:0000313" key="9">
    <source>
        <dbReference type="EMBL" id="GLS83969.1"/>
    </source>
</evidence>
<evidence type="ECO:0000256" key="2">
    <source>
        <dbReference type="ARBA" id="ARBA00022723"/>
    </source>
</evidence>
<comment type="function">
    <text evidence="6">Could be involved in the maturation of NapA, the catalytic subunit of the periplasmic nitrate reductase, before its export into the periplasm.</text>
</comment>
<comment type="caution">
    <text evidence="9">The sequence shown here is derived from an EMBL/GenBank/DDBJ whole genome shotgun (WGS) entry which is preliminary data.</text>
</comment>
<feature type="binding site" evidence="6">
    <location>
        <position position="78"/>
    </location>
    <ligand>
        <name>[4Fe-4S] cluster</name>
        <dbReference type="ChEBI" id="CHEBI:49883"/>
        <label>2</label>
    </ligand>
</feature>
<feature type="binding site" evidence="6">
    <location>
        <position position="150"/>
    </location>
    <ligand>
        <name>[4Fe-4S] cluster</name>
        <dbReference type="ChEBI" id="CHEBI:49883"/>
        <label>3</label>
    </ligand>
</feature>
<keyword evidence="4 6" id="KW-0408">Iron</keyword>
<feature type="binding site" evidence="6">
    <location>
        <position position="39"/>
    </location>
    <ligand>
        <name>[4Fe-4S] cluster</name>
        <dbReference type="ChEBI" id="CHEBI:49883"/>
        <label>1</label>
    </ligand>
</feature>
<organism evidence="9 10">
    <name type="scientific">Paraferrimonas haliotis</name>
    <dbReference type="NCBI Taxonomy" id="2013866"/>
    <lineage>
        <taxon>Bacteria</taxon>
        <taxon>Pseudomonadati</taxon>
        <taxon>Pseudomonadota</taxon>
        <taxon>Gammaproteobacteria</taxon>
        <taxon>Alteromonadales</taxon>
        <taxon>Ferrimonadaceae</taxon>
        <taxon>Paraferrimonas</taxon>
    </lineage>
</organism>
<keyword evidence="2 6" id="KW-0479">Metal-binding</keyword>
<comment type="similarity">
    <text evidence="6">Belongs to the NapF family.</text>
</comment>
<dbReference type="InterPro" id="IPR004496">
    <property type="entry name" value="NapF"/>
</dbReference>
<dbReference type="RefSeq" id="WP_095498536.1">
    <property type="nucleotide sequence ID" value="NZ_BSPO01000003.1"/>
</dbReference>
<dbReference type="CDD" id="cd10564">
    <property type="entry name" value="NapF_like"/>
    <property type="match status" value="1"/>
</dbReference>
<evidence type="ECO:0000259" key="7">
    <source>
        <dbReference type="PROSITE" id="PS51379"/>
    </source>
</evidence>
<reference evidence="9" key="2">
    <citation type="submission" date="2023-01" db="EMBL/GenBank/DDBJ databases">
        <title>Draft genome sequence of Paraferrimonas haliotis strain NBRC 112785.</title>
        <authorList>
            <person name="Sun Q."/>
            <person name="Mori K."/>
        </authorList>
    </citation>
    <scope>NUCLEOTIDE SEQUENCE</scope>
    <source>
        <strain evidence="9">NBRC 112785</strain>
    </source>
</reference>
<accession>A0AA37TM52</accession>
<feature type="domain" description="4Fe-4S ferredoxin-type" evidence="7">
    <location>
        <begin position="59"/>
        <end position="89"/>
    </location>
</feature>
<keyword evidence="6" id="KW-0963">Cytoplasm</keyword>
<dbReference type="InterPro" id="IPR017896">
    <property type="entry name" value="4Fe4S_Fe-S-bd"/>
</dbReference>
<comment type="cofactor">
    <cofactor evidence="6">
        <name>[4Fe-4S] cluster</name>
        <dbReference type="ChEBI" id="CHEBI:49883"/>
    </cofactor>
</comment>
<evidence type="ECO:0000256" key="5">
    <source>
        <dbReference type="ARBA" id="ARBA00023014"/>
    </source>
</evidence>
<sequence length="170" mass="18521">MSPLPDLSRRRLLSRDQALPVRLPWLQSEQAFIDACTRCGDCIDACPNDLIKKGRGGFVEVSFSNNECTFCKACVEVCTVDMFTDFEQSPWPYYAQISESCLTYSQVVCQSCKDACDPRAITIKPVIGRIATPSIDVNSCTSCGACISVCPSDAIAIQTKLPNSSDGNSQ</sequence>
<evidence type="ECO:0000313" key="8">
    <source>
        <dbReference type="EMBL" id="GLS83842.1"/>
    </source>
</evidence>
<dbReference type="Pfam" id="PF12838">
    <property type="entry name" value="Fer4_7"/>
    <property type="match status" value="2"/>
</dbReference>
<dbReference type="Gene3D" id="3.30.70.20">
    <property type="match status" value="2"/>
</dbReference>
<proteinExistence type="inferred from homology"/>
<dbReference type="GO" id="GO:0046872">
    <property type="term" value="F:metal ion binding"/>
    <property type="evidence" value="ECO:0007669"/>
    <property type="project" value="UniProtKB-KW"/>
</dbReference>
<dbReference type="HAMAP" id="MF_02201">
    <property type="entry name" value="NapF"/>
    <property type="match status" value="1"/>
</dbReference>
<feature type="binding site" evidence="6">
    <location>
        <position position="74"/>
    </location>
    <ligand>
        <name>[4Fe-4S] cluster</name>
        <dbReference type="ChEBI" id="CHEBI:49883"/>
        <label>2</label>
    </ligand>
</feature>
<dbReference type="PROSITE" id="PS00198">
    <property type="entry name" value="4FE4S_FER_1"/>
    <property type="match status" value="2"/>
</dbReference>
<dbReference type="EMBL" id="BSPO01000003">
    <property type="protein sequence ID" value="GLS83842.1"/>
    <property type="molecule type" value="Genomic_DNA"/>
</dbReference>
<keyword evidence="1 6" id="KW-0004">4Fe-4S</keyword>
<feature type="domain" description="4Fe-4S ferredoxin-type" evidence="7">
    <location>
        <begin position="29"/>
        <end position="56"/>
    </location>
</feature>
<dbReference type="PROSITE" id="PS51379">
    <property type="entry name" value="4FE4S_FER_2"/>
    <property type="match status" value="3"/>
</dbReference>
<dbReference type="SUPFAM" id="SSF54862">
    <property type="entry name" value="4Fe-4S ferredoxins"/>
    <property type="match status" value="1"/>
</dbReference>
<keyword evidence="3 6" id="KW-0677">Repeat</keyword>
<evidence type="ECO:0000256" key="4">
    <source>
        <dbReference type="ARBA" id="ARBA00023004"/>
    </source>
</evidence>